<gene>
    <name evidence="7" type="ORF">GCM10022236_09610</name>
</gene>
<name>A0ABP6ZK34_9ACTN</name>
<dbReference type="Proteomes" id="UP001501490">
    <property type="component" value="Unassembled WGS sequence"/>
</dbReference>
<dbReference type="PANTHER" id="PTHR30168">
    <property type="entry name" value="PUTATIVE MEMBRANE PROTEIN YPFJ"/>
    <property type="match status" value="1"/>
</dbReference>
<dbReference type="PANTHER" id="PTHR30168:SF0">
    <property type="entry name" value="INNER MEMBRANE PROTEIN"/>
    <property type="match status" value="1"/>
</dbReference>
<evidence type="ECO:0000256" key="1">
    <source>
        <dbReference type="ARBA" id="ARBA00004167"/>
    </source>
</evidence>
<comment type="subcellular location">
    <subcellularLocation>
        <location evidence="1">Membrane</location>
        <topology evidence="1">Single-pass membrane protein</topology>
    </subcellularLocation>
</comment>
<keyword evidence="4 6" id="KW-0472">Membrane</keyword>
<proteinExistence type="predicted"/>
<dbReference type="InterPro" id="IPR007343">
    <property type="entry name" value="Uncharacterised_pept_Zn_put"/>
</dbReference>
<evidence type="ECO:0000313" key="8">
    <source>
        <dbReference type="Proteomes" id="UP001501490"/>
    </source>
</evidence>
<evidence type="ECO:0000256" key="5">
    <source>
        <dbReference type="SAM" id="MobiDB-lite"/>
    </source>
</evidence>
<feature type="region of interest" description="Disordered" evidence="5">
    <location>
        <begin position="1"/>
        <end position="27"/>
    </location>
</feature>
<dbReference type="Pfam" id="PF04228">
    <property type="entry name" value="Zn_peptidase"/>
    <property type="match status" value="1"/>
</dbReference>
<evidence type="ECO:0000256" key="3">
    <source>
        <dbReference type="ARBA" id="ARBA00022989"/>
    </source>
</evidence>
<feature type="transmembrane region" description="Helical" evidence="6">
    <location>
        <begin position="33"/>
        <end position="54"/>
    </location>
</feature>
<evidence type="ECO:0000256" key="4">
    <source>
        <dbReference type="ARBA" id="ARBA00023136"/>
    </source>
</evidence>
<keyword evidence="2 6" id="KW-0812">Transmembrane</keyword>
<keyword evidence="8" id="KW-1185">Reference proteome</keyword>
<accession>A0ABP6ZK34</accession>
<comment type="caution">
    <text evidence="7">The sequence shown here is derived from an EMBL/GenBank/DDBJ whole genome shotgun (WGS) entry which is preliminary data.</text>
</comment>
<dbReference type="EMBL" id="BAABAB010000006">
    <property type="protein sequence ID" value="GAA3610001.1"/>
    <property type="molecule type" value="Genomic_DNA"/>
</dbReference>
<evidence type="ECO:0000256" key="2">
    <source>
        <dbReference type="ARBA" id="ARBA00022692"/>
    </source>
</evidence>
<sequence length="328" mass="34801">MGAGFGGAQPGLPQYGPAPQMPGPPRRNPLRTVLLGMIGLCLLAIAGLVITNLATGAGSEVSYQNDNFKVPPPDTSPPPIPQPKTEAEAEAFLTANPFYDQTTPAPVRCNSRPINVATASDKQLAAHFDGLMECLIRVWQPPVTKAGFQIVRPSVTIYGDEITTKCGTSDVNAFYCSADQQVYFSNQLPKYVTIVAEDKWAADVVMAHEFGHALQGRTGILISSAALGQLSGEKSTELLFSRRSETQADCFSGMFMRSVSVSLGIQQSDVAGILATYKAVGDDTLTGNPKVEASHGLARSRVYWGNTGLGTSDVGKCNTFSAPASQVR</sequence>
<protein>
    <submittedName>
        <fullName evidence="7">Neutral zinc metallopeptidase</fullName>
    </submittedName>
</protein>
<organism evidence="7 8">
    <name type="scientific">Microlunatus ginsengisoli</name>
    <dbReference type="NCBI Taxonomy" id="363863"/>
    <lineage>
        <taxon>Bacteria</taxon>
        <taxon>Bacillati</taxon>
        <taxon>Actinomycetota</taxon>
        <taxon>Actinomycetes</taxon>
        <taxon>Propionibacteriales</taxon>
        <taxon>Propionibacteriaceae</taxon>
        <taxon>Microlunatus</taxon>
    </lineage>
</organism>
<reference evidence="8" key="1">
    <citation type="journal article" date="2019" name="Int. J. Syst. Evol. Microbiol.">
        <title>The Global Catalogue of Microorganisms (GCM) 10K type strain sequencing project: providing services to taxonomists for standard genome sequencing and annotation.</title>
        <authorList>
            <consortium name="The Broad Institute Genomics Platform"/>
            <consortium name="The Broad Institute Genome Sequencing Center for Infectious Disease"/>
            <person name="Wu L."/>
            <person name="Ma J."/>
        </authorList>
    </citation>
    <scope>NUCLEOTIDE SEQUENCE [LARGE SCALE GENOMIC DNA]</scope>
    <source>
        <strain evidence="8">JCM 16929</strain>
    </source>
</reference>
<evidence type="ECO:0000313" key="7">
    <source>
        <dbReference type="EMBL" id="GAA3610001.1"/>
    </source>
</evidence>
<keyword evidence="3 6" id="KW-1133">Transmembrane helix</keyword>
<evidence type="ECO:0000256" key="6">
    <source>
        <dbReference type="SAM" id="Phobius"/>
    </source>
</evidence>